<feature type="compositionally biased region" description="Polar residues" evidence="1">
    <location>
        <begin position="468"/>
        <end position="482"/>
    </location>
</feature>
<proteinExistence type="predicted"/>
<reference evidence="2" key="1">
    <citation type="submission" date="2021-02" db="EMBL/GenBank/DDBJ databases">
        <authorList>
            <person name="Syme A R."/>
            <person name="Syme A R."/>
            <person name="Moolhuijzen P."/>
        </authorList>
    </citation>
    <scope>NUCLEOTIDE SEQUENCE</scope>
    <source>
        <strain evidence="2">W1-1</strain>
    </source>
</reference>
<evidence type="ECO:0000313" key="3">
    <source>
        <dbReference type="Proteomes" id="UP000472372"/>
    </source>
</evidence>
<accession>A0A6S6W012</accession>
<sequence>MRVDAMDSSRPGAKGRARLGVNQTHWELIPYKKGVTARRGVICHRPIDCSRQIRPSISCPKFEIHAFEIRERQSITIPQQRNFDLSNNTSEITVMDDNPSEYICKSMGRQSVRSHSPLQLDISSQILQIIFEYALNKFDDSEHRMAAGTAKFISTIDQFVLARERVETCLPAFPFKSANTVYKVLGSLPDKAEELALDRLNSMCARIKEIYRPGATVTIISDGITYNDLLSISDRETWKYGEVLRQMAADRKFNYLGFARMQDLLDFPLPDKLREITYVANCTNFRRLLLNKYGNPDMDIDQEINSNPDTMLTYLGYRKFLESDLKYIFALGENRGSNQYKRDVKYIAKEMLIRGYAFAGAIKNAFPNHLRLSIHESIGEHKVPFSLLNTTTGYTTPWHCSVAQLADGQWVSAPMGEFQRDPRLEVVYEEGRPSYFKEKLDNEGKPRISETNADYLHTPKRFNGRLSGYSTPSITSAGSERTTLIKAPESTSDGSSGS</sequence>
<dbReference type="AlphaFoldDB" id="A0A6S6W012"/>
<gene>
    <name evidence="2" type="ORF">PTTW11_04766</name>
</gene>
<name>A0A6S6W012_9PLEO</name>
<dbReference type="PANTHER" id="PTHR37285">
    <property type="entry name" value="SPORE WALL MATURATION PROTEIN DIT1"/>
    <property type="match status" value="1"/>
</dbReference>
<evidence type="ECO:0000313" key="2">
    <source>
        <dbReference type="EMBL" id="CAE7031247.1"/>
    </source>
</evidence>
<dbReference type="Pfam" id="PF05141">
    <property type="entry name" value="DIT1_PvcA"/>
    <property type="match status" value="1"/>
</dbReference>
<dbReference type="EMBL" id="HG992980">
    <property type="protein sequence ID" value="CAE7031247.1"/>
    <property type="molecule type" value="Genomic_DNA"/>
</dbReference>
<dbReference type="Proteomes" id="UP000472372">
    <property type="component" value="Chromosome 4"/>
</dbReference>
<organism evidence="2 3">
    <name type="scientific">Pyrenophora teres f. teres</name>
    <dbReference type="NCBI Taxonomy" id="97479"/>
    <lineage>
        <taxon>Eukaryota</taxon>
        <taxon>Fungi</taxon>
        <taxon>Dikarya</taxon>
        <taxon>Ascomycota</taxon>
        <taxon>Pezizomycotina</taxon>
        <taxon>Dothideomycetes</taxon>
        <taxon>Pleosporomycetidae</taxon>
        <taxon>Pleosporales</taxon>
        <taxon>Pleosporineae</taxon>
        <taxon>Pleosporaceae</taxon>
        <taxon>Pyrenophora</taxon>
    </lineage>
</organism>
<feature type="compositionally biased region" description="Polar residues" evidence="1">
    <location>
        <begin position="489"/>
        <end position="498"/>
    </location>
</feature>
<feature type="region of interest" description="Disordered" evidence="1">
    <location>
        <begin position="446"/>
        <end position="498"/>
    </location>
</feature>
<dbReference type="InterPro" id="IPR007817">
    <property type="entry name" value="Isocyanide_synthase_DIT1"/>
</dbReference>
<dbReference type="PANTHER" id="PTHR37285:SF5">
    <property type="entry name" value="SPORE WALL MATURATION PROTEIN DIT1"/>
    <property type="match status" value="1"/>
</dbReference>
<protein>
    <submittedName>
        <fullName evidence="2">DIT1</fullName>
    </submittedName>
</protein>
<evidence type="ECO:0000256" key="1">
    <source>
        <dbReference type="SAM" id="MobiDB-lite"/>
    </source>
</evidence>